<evidence type="ECO:0000256" key="5">
    <source>
        <dbReference type="ARBA" id="ARBA00023002"/>
    </source>
</evidence>
<keyword evidence="5 6" id="KW-0560">Oxidoreductase</keyword>
<organism evidence="11 12">
    <name type="scientific">Trypanosoma rangeli SC58</name>
    <dbReference type="NCBI Taxonomy" id="429131"/>
    <lineage>
        <taxon>Eukaryota</taxon>
        <taxon>Discoba</taxon>
        <taxon>Euglenozoa</taxon>
        <taxon>Kinetoplastea</taxon>
        <taxon>Metakinetoplastina</taxon>
        <taxon>Trypanosomatida</taxon>
        <taxon>Trypanosomatidae</taxon>
        <taxon>Trypanosoma</taxon>
        <taxon>Herpetosoma</taxon>
    </lineage>
</organism>
<dbReference type="AlphaFoldDB" id="A0A061J3Q5"/>
<dbReference type="InterPro" id="IPR006091">
    <property type="entry name" value="Acyl-CoA_Oxase/DH_mid-dom"/>
</dbReference>
<reference evidence="11 12" key="1">
    <citation type="submission" date="2013-07" db="EMBL/GenBank/DDBJ databases">
        <authorList>
            <person name="Stoco P.H."/>
            <person name="Wagner G."/>
            <person name="Gerber A."/>
            <person name="Zaha A."/>
            <person name="Thompson C."/>
            <person name="Bartholomeu D.C."/>
            <person name="Luckemeyer D.D."/>
            <person name="Bahia D."/>
            <person name="Loreto E."/>
            <person name="Prestes E.B."/>
            <person name="Lima F.M."/>
            <person name="Rodrigues-Luiz G."/>
            <person name="Vallejo G.A."/>
            <person name="Filho J.F."/>
            <person name="Monteiro K.M."/>
            <person name="Tyler K.M."/>
            <person name="de Almeida L.G."/>
            <person name="Ortiz M.F."/>
            <person name="Siervo M.A."/>
            <person name="de Moraes M.H."/>
            <person name="Cunha O.L."/>
            <person name="Mendonca-Neto R."/>
            <person name="Silva R."/>
            <person name="Teixeira S.M."/>
            <person name="Murta S.M."/>
            <person name="Sincero T.C."/>
            <person name="Mendes T.A."/>
            <person name="Urmenyi T.P."/>
            <person name="Silva V.G."/>
            <person name="da Rocha W.D."/>
            <person name="Andersson B."/>
            <person name="Romanha A.J."/>
            <person name="Steindel M."/>
            <person name="de Vasconcelos A.T."/>
            <person name="Grisard E.C."/>
        </authorList>
    </citation>
    <scope>NUCLEOTIDE SEQUENCE [LARGE SCALE GENOMIC DNA]</scope>
    <source>
        <strain evidence="11 12">SC58</strain>
    </source>
</reference>
<evidence type="ECO:0000313" key="11">
    <source>
        <dbReference type="EMBL" id="ESL10048.1"/>
    </source>
</evidence>
<dbReference type="InterPro" id="IPR025878">
    <property type="entry name" value="Acyl-CoA_dh-like_C_dom"/>
</dbReference>
<protein>
    <submittedName>
        <fullName evidence="11">Acyl-CoA dehydrogenase</fullName>
    </submittedName>
</protein>
<dbReference type="InterPro" id="IPR009075">
    <property type="entry name" value="AcylCo_DH/oxidase_C"/>
</dbReference>
<dbReference type="Pfam" id="PF12806">
    <property type="entry name" value="Acyl-CoA_dh_C"/>
    <property type="match status" value="1"/>
</dbReference>
<dbReference type="GO" id="GO:0050660">
    <property type="term" value="F:flavin adenine dinucleotide binding"/>
    <property type="evidence" value="ECO:0007669"/>
    <property type="project" value="InterPro"/>
</dbReference>
<dbReference type="SUPFAM" id="SSF56645">
    <property type="entry name" value="Acyl-CoA dehydrogenase NM domain-like"/>
    <property type="match status" value="1"/>
</dbReference>
<name>A0A061J3Q5_TRYRA</name>
<evidence type="ECO:0000256" key="4">
    <source>
        <dbReference type="ARBA" id="ARBA00022827"/>
    </source>
</evidence>
<dbReference type="Pfam" id="PF02771">
    <property type="entry name" value="Acyl-CoA_dh_N"/>
    <property type="match status" value="1"/>
</dbReference>
<feature type="domain" description="Acyl-CoA dehydrogenase/oxidase N-terminal" evidence="9">
    <location>
        <begin position="104"/>
        <end position="182"/>
    </location>
</feature>
<keyword evidence="12" id="KW-1185">Reference proteome</keyword>
<evidence type="ECO:0000256" key="2">
    <source>
        <dbReference type="ARBA" id="ARBA00009347"/>
    </source>
</evidence>
<dbReference type="Pfam" id="PF00441">
    <property type="entry name" value="Acyl-CoA_dh_1"/>
    <property type="match status" value="1"/>
</dbReference>
<evidence type="ECO:0000256" key="3">
    <source>
        <dbReference type="ARBA" id="ARBA00022630"/>
    </source>
</evidence>
<dbReference type="Gene3D" id="1.20.140.10">
    <property type="entry name" value="Butyryl-CoA Dehydrogenase, subunit A, domain 3"/>
    <property type="match status" value="1"/>
</dbReference>
<evidence type="ECO:0000256" key="1">
    <source>
        <dbReference type="ARBA" id="ARBA00001974"/>
    </source>
</evidence>
<feature type="domain" description="Acetyl-CoA dehydrogenase-like C-terminal" evidence="10">
    <location>
        <begin position="509"/>
        <end position="613"/>
    </location>
</feature>
<evidence type="ECO:0000256" key="6">
    <source>
        <dbReference type="RuleBase" id="RU362125"/>
    </source>
</evidence>
<dbReference type="GO" id="GO:0016627">
    <property type="term" value="F:oxidoreductase activity, acting on the CH-CH group of donors"/>
    <property type="evidence" value="ECO:0007669"/>
    <property type="project" value="InterPro"/>
</dbReference>
<dbReference type="OrthoDB" id="10251155at2759"/>
<dbReference type="InterPro" id="IPR046373">
    <property type="entry name" value="Acyl-CoA_Oxase/DH_mid-dom_sf"/>
</dbReference>
<dbReference type="InterPro" id="IPR009100">
    <property type="entry name" value="AcylCoA_DH/oxidase_NM_dom_sf"/>
</dbReference>
<comment type="cofactor">
    <cofactor evidence="1 6">
        <name>FAD</name>
        <dbReference type="ChEBI" id="CHEBI:57692"/>
    </cofactor>
</comment>
<dbReference type="SUPFAM" id="SSF47203">
    <property type="entry name" value="Acyl-CoA dehydrogenase C-terminal domain-like"/>
    <property type="match status" value="1"/>
</dbReference>
<dbReference type="Pfam" id="PF02770">
    <property type="entry name" value="Acyl-CoA_dh_M"/>
    <property type="match status" value="1"/>
</dbReference>
<dbReference type="FunFam" id="1.10.540.10:FF:000080">
    <property type="entry name" value="Probable acyl-coA dehydrogenase"/>
    <property type="match status" value="1"/>
</dbReference>
<keyword evidence="4 6" id="KW-0274">FAD</keyword>
<dbReference type="PANTHER" id="PTHR42803">
    <property type="entry name" value="ACYL-COA DEHYDROGENASE"/>
    <property type="match status" value="1"/>
</dbReference>
<keyword evidence="3 6" id="KW-0285">Flavoprotein</keyword>
<dbReference type="InterPro" id="IPR037069">
    <property type="entry name" value="AcylCoA_DH/ox_N_sf"/>
</dbReference>
<dbReference type="InterPro" id="IPR013786">
    <property type="entry name" value="AcylCoA_DH/ox_N"/>
</dbReference>
<comment type="caution">
    <text evidence="11">The sequence shown here is derived from an EMBL/GenBank/DDBJ whole genome shotgun (WGS) entry which is preliminary data.</text>
</comment>
<evidence type="ECO:0000259" key="8">
    <source>
        <dbReference type="Pfam" id="PF02770"/>
    </source>
</evidence>
<dbReference type="EMBL" id="AUPL01002224">
    <property type="protein sequence ID" value="ESL10048.1"/>
    <property type="molecule type" value="Genomic_DNA"/>
</dbReference>
<sequence>MFCRRFSGATKTVANALCVAASMRCLHYVPRIRDIQFLMEDVFDMYPHYEKLGRTDVNKELFDALLEKASKLATHTLFPLYTSSDDEGCQLLEDGTVRTPKGFKEAYEVFKKGGWVGISFPEEYGGQGLPGSVGFTVRELMATANWPFAMYSGLSMGAANALLKWGSEEQNKAYLTKLVRGDWAGTMCLTEPQCETDLAQVETKAEPCSDGTYKLRGTKMFISAGEHDMTENIIHLVLARLPDSVSTTKDISFFLVPRNLVKPDGSLDSKKNVQCVGLESKMGIKGNATAQLSFEDSVGYLIGKPNEGMREMPTFMNAGRVRASLQGICHAELAFQNALKYARERGSQRSLSGTGCLDTPNDLLLWHPSVRQNILFAKVIAEGGRAFLMDVGRMRDIQELTKDAATRIALEHEIDFCTPIAKGCLTEWGLEASSRCLQVWGGDGYIKGNGMEQILRDARIATLYEGTTGIQSLDFIERKVLRSKTDEVARFGRKVNALVRSHFFSRGPIGKFSRRLWTFQKQWRLAITKVRMCALSDIDSVGATSEDMLMCTGYLVLGYYWLRMAIAAQKKVAAGQDPDGFYQCKLDLCQFFFQNLLPRADAHFQVVQAGSDVVKGNEAAWDLA</sequence>
<feature type="domain" description="Acyl-CoA oxidase/dehydrogenase middle" evidence="8">
    <location>
        <begin position="187"/>
        <end position="296"/>
    </location>
</feature>
<evidence type="ECO:0000259" key="9">
    <source>
        <dbReference type="Pfam" id="PF02771"/>
    </source>
</evidence>
<comment type="similarity">
    <text evidence="2 6">Belongs to the acyl-CoA dehydrogenase family.</text>
</comment>
<accession>A0A061J3Q5</accession>
<dbReference type="Gene3D" id="2.40.110.10">
    <property type="entry name" value="Butyryl-CoA Dehydrogenase, subunit A, domain 2"/>
    <property type="match status" value="1"/>
</dbReference>
<dbReference type="VEuPathDB" id="TriTrypDB:TRSC58_02224"/>
<evidence type="ECO:0000259" key="7">
    <source>
        <dbReference type="Pfam" id="PF00441"/>
    </source>
</evidence>
<gene>
    <name evidence="11" type="ORF">TRSC58_02224</name>
</gene>
<evidence type="ECO:0000259" key="10">
    <source>
        <dbReference type="Pfam" id="PF12806"/>
    </source>
</evidence>
<dbReference type="PANTHER" id="PTHR42803:SF1">
    <property type="entry name" value="BROAD-SPECIFICITY LINEAR ACYL-COA DEHYDROGENASE FADE5"/>
    <property type="match status" value="1"/>
</dbReference>
<dbReference type="InterPro" id="IPR052166">
    <property type="entry name" value="Diverse_Acyl-CoA_DH"/>
</dbReference>
<dbReference type="Proteomes" id="UP000031737">
    <property type="component" value="Unassembled WGS sequence"/>
</dbReference>
<feature type="domain" description="Acyl-CoA dehydrogenase/oxidase C-terminal" evidence="7">
    <location>
        <begin position="396"/>
        <end position="474"/>
    </location>
</feature>
<dbReference type="FunFam" id="2.40.110.10:FF:000031">
    <property type="entry name" value="Acyl-CoA dehydrogenase, putative"/>
    <property type="match status" value="1"/>
</dbReference>
<proteinExistence type="inferred from homology"/>
<dbReference type="Gene3D" id="1.10.540.10">
    <property type="entry name" value="Acyl-CoA dehydrogenase/oxidase, N-terminal domain"/>
    <property type="match status" value="1"/>
</dbReference>
<evidence type="ECO:0000313" key="12">
    <source>
        <dbReference type="Proteomes" id="UP000031737"/>
    </source>
</evidence>
<dbReference type="InterPro" id="IPR036250">
    <property type="entry name" value="AcylCo_DH-like_C"/>
</dbReference>